<dbReference type="Pfam" id="PF00651">
    <property type="entry name" value="BTB"/>
    <property type="match status" value="1"/>
</dbReference>
<feature type="repeat" description="PPR" evidence="2">
    <location>
        <begin position="468"/>
        <end position="502"/>
    </location>
</feature>
<evidence type="ECO:0000256" key="2">
    <source>
        <dbReference type="PROSITE-ProRule" id="PRU00708"/>
    </source>
</evidence>
<accession>A0A812R063</accession>
<dbReference type="PROSITE" id="PS51375">
    <property type="entry name" value="PPR"/>
    <property type="match status" value="10"/>
</dbReference>
<feature type="domain" description="BTB" evidence="3">
    <location>
        <begin position="674"/>
        <end position="758"/>
    </location>
</feature>
<dbReference type="InterPro" id="IPR011990">
    <property type="entry name" value="TPR-like_helical_dom_sf"/>
</dbReference>
<dbReference type="PROSITE" id="PS50097">
    <property type="entry name" value="BTB"/>
    <property type="match status" value="1"/>
</dbReference>
<dbReference type="SUPFAM" id="SSF54695">
    <property type="entry name" value="POZ domain"/>
    <property type="match status" value="1"/>
</dbReference>
<organism evidence="4 5">
    <name type="scientific">Symbiodinium natans</name>
    <dbReference type="NCBI Taxonomy" id="878477"/>
    <lineage>
        <taxon>Eukaryota</taxon>
        <taxon>Sar</taxon>
        <taxon>Alveolata</taxon>
        <taxon>Dinophyceae</taxon>
        <taxon>Suessiales</taxon>
        <taxon>Symbiodiniaceae</taxon>
        <taxon>Symbiodinium</taxon>
    </lineage>
</organism>
<evidence type="ECO:0000259" key="3">
    <source>
        <dbReference type="PROSITE" id="PS50097"/>
    </source>
</evidence>
<dbReference type="PANTHER" id="PTHR47447">
    <property type="entry name" value="OS03G0856100 PROTEIN"/>
    <property type="match status" value="1"/>
</dbReference>
<sequence length="1042" mass="114738">MFVGLLPALPGKDVPRGNPQLRELKEERRADLVYEVIDVLRAEGGLRLGLAHFTAGMSACAAGKLWQSALSLFALLPDCHLEPDLILYNATMSSLEKGRQWQRALGLFLEIPNAKLAPDVFSYGAAIGCCEKGEQWQLALALFTALPRTTAPNVISYSSTISALEKASRWELAVSLFNDMPRAKIVPNVVSYSVAINACGTGGQWQLALSHFEAMAQTKVLPNVISFSAAIRASDMAGQWQMALQLFASMPNSSVRADRIIFSAVICACDKGGQWQLALQLFSEMQDAKLPTDATSCNAAISACGMNAQWQPALALFSSMTTLKVAPNLIAYNAAISSCEKAGQWLLALHLLREMASSQVSPDVISYTAGIGACEKAGHWRVAVSVFQSLQQQRLEPTVISYSAIISACQKAGQWQLALHLFSEMPAVGLSPNVISYNATISACERAGRWQLALYLFGVMPRAHISPSTSSFNTALSACGKGQQWLLALRLFNSMPEAHTTPSVVSFNALLDALQDRPMGRAMFLRAREAGLYSCLCIDSPFTLDLHELSYGPTVHAVAWWFMEVLEPILSPTETQTCIIITGWGKTRPSWSATNLQAFVLDLLKQWGLSAAVQKSNRGRVQMDLRQGFLSVYNRPVDCYAAWKAYGKEAVDRDVDDSFAEFTRDVLGRCWGEGDFKVVVEEPGGEMSEGNAEAGLARKEFRVLSAVLGTASPVFEQMVKQGHFLEGTEAQVTITDFSSAAVEAFLLFLHFGSVDGSLATVLELGVLADKYAVGRLHRLCTSTVLDELMPWTACVIFDLADRFHNVDLRNHSLTLILTEPIDSLKQRPCLSPKLVEEIVASDALCIGGDHLQELVTGWDAASTEEDKEVQRLFEAYAAAGARSHRREATGDALFELKERYWGEGRQVAVLLGPRDKDWSHALGEPGFLEALAHNDNFHTYSILIEECWIVWMMPFVSLYLTGFSFNRKILTDEVHFKVFCSQDGQKWHLCLDSSEHSNIEEDENVFCDHRHVKWLKLHVLSGSFYTDFCVSGVVMQPLTPGF</sequence>
<gene>
    <name evidence="4" type="ORF">SNAT2548_LOCUS22423</name>
</gene>
<feature type="repeat" description="PPR" evidence="2">
    <location>
        <begin position="363"/>
        <end position="397"/>
    </location>
</feature>
<feature type="repeat" description="PPR" evidence="2">
    <location>
        <begin position="188"/>
        <end position="222"/>
    </location>
</feature>
<dbReference type="NCBIfam" id="TIGR00756">
    <property type="entry name" value="PPR"/>
    <property type="match status" value="5"/>
</dbReference>
<dbReference type="EMBL" id="CAJNDS010002288">
    <property type="protein sequence ID" value="CAE7412296.1"/>
    <property type="molecule type" value="Genomic_DNA"/>
</dbReference>
<dbReference type="Proteomes" id="UP000604046">
    <property type="component" value="Unassembled WGS sequence"/>
</dbReference>
<dbReference type="PANTHER" id="PTHR47447:SF17">
    <property type="entry name" value="OS12G0638900 PROTEIN"/>
    <property type="match status" value="1"/>
</dbReference>
<feature type="repeat" description="PPR" evidence="2">
    <location>
        <begin position="258"/>
        <end position="292"/>
    </location>
</feature>
<dbReference type="InterPro" id="IPR011333">
    <property type="entry name" value="SKP1/BTB/POZ_sf"/>
</dbReference>
<name>A0A812R063_9DINO</name>
<proteinExistence type="predicted"/>
<evidence type="ECO:0000256" key="1">
    <source>
        <dbReference type="ARBA" id="ARBA00022737"/>
    </source>
</evidence>
<dbReference type="InterPro" id="IPR000210">
    <property type="entry name" value="BTB/POZ_dom"/>
</dbReference>
<dbReference type="SMART" id="SM00225">
    <property type="entry name" value="BTB"/>
    <property type="match status" value="1"/>
</dbReference>
<dbReference type="OrthoDB" id="203687at2759"/>
<dbReference type="Gene3D" id="3.30.710.10">
    <property type="entry name" value="Potassium Channel Kv1.1, Chain A"/>
    <property type="match status" value="1"/>
</dbReference>
<evidence type="ECO:0000313" key="4">
    <source>
        <dbReference type="EMBL" id="CAE7412296.1"/>
    </source>
</evidence>
<dbReference type="Pfam" id="PF13812">
    <property type="entry name" value="PPR_3"/>
    <property type="match status" value="3"/>
</dbReference>
<reference evidence="4" key="1">
    <citation type="submission" date="2021-02" db="EMBL/GenBank/DDBJ databases">
        <authorList>
            <person name="Dougan E. K."/>
            <person name="Rhodes N."/>
            <person name="Thang M."/>
            <person name="Chan C."/>
        </authorList>
    </citation>
    <scope>NUCLEOTIDE SEQUENCE</scope>
</reference>
<dbReference type="InterPro" id="IPR036063">
    <property type="entry name" value="Smr_dom_sf"/>
</dbReference>
<feature type="repeat" description="PPR" evidence="2">
    <location>
        <begin position="153"/>
        <end position="187"/>
    </location>
</feature>
<feature type="repeat" description="PPR" evidence="2">
    <location>
        <begin position="328"/>
        <end position="362"/>
    </location>
</feature>
<feature type="repeat" description="PPR" evidence="2">
    <location>
        <begin position="84"/>
        <end position="118"/>
    </location>
</feature>
<protein>
    <recommendedName>
        <fullName evidence="3">BTB domain-containing protein</fullName>
    </recommendedName>
</protein>
<feature type="repeat" description="PPR" evidence="2">
    <location>
        <begin position="433"/>
        <end position="467"/>
    </location>
</feature>
<evidence type="ECO:0000313" key="5">
    <source>
        <dbReference type="Proteomes" id="UP000604046"/>
    </source>
</evidence>
<dbReference type="AlphaFoldDB" id="A0A812R063"/>
<dbReference type="SUPFAM" id="SSF160443">
    <property type="entry name" value="SMR domain-like"/>
    <property type="match status" value="1"/>
</dbReference>
<keyword evidence="1" id="KW-0677">Repeat</keyword>
<comment type="caution">
    <text evidence="4">The sequence shown here is derived from an EMBL/GenBank/DDBJ whole genome shotgun (WGS) entry which is preliminary data.</text>
</comment>
<keyword evidence="5" id="KW-1185">Reference proteome</keyword>
<feature type="repeat" description="PPR" evidence="2">
    <location>
        <begin position="293"/>
        <end position="327"/>
    </location>
</feature>
<feature type="repeat" description="PPR" evidence="2">
    <location>
        <begin position="398"/>
        <end position="432"/>
    </location>
</feature>
<dbReference type="Pfam" id="PF13041">
    <property type="entry name" value="PPR_2"/>
    <property type="match status" value="1"/>
</dbReference>
<dbReference type="InterPro" id="IPR002885">
    <property type="entry name" value="PPR_rpt"/>
</dbReference>
<dbReference type="Gene3D" id="1.25.40.10">
    <property type="entry name" value="Tetratricopeptide repeat domain"/>
    <property type="match status" value="4"/>
</dbReference>